<name>A0A4V2VBG4_9HYPH</name>
<dbReference type="RefSeq" id="WP_132660896.1">
    <property type="nucleotide sequence ID" value="NZ_SMBJ01000006.1"/>
</dbReference>
<dbReference type="Proteomes" id="UP000295547">
    <property type="component" value="Unassembled WGS sequence"/>
</dbReference>
<reference evidence="1 2" key="1">
    <citation type="submission" date="2019-03" db="EMBL/GenBank/DDBJ databases">
        <title>Genomic Encyclopedia of Type Strains, Phase IV (KMG-V): Genome sequencing to study the core and pangenomes of soil and plant-associated prokaryotes.</title>
        <authorList>
            <person name="Whitman W."/>
        </authorList>
    </citation>
    <scope>NUCLEOTIDE SEQUENCE [LARGE SCALE GENOMIC DNA]</scope>
    <source>
        <strain evidence="1 2">Gr42</strain>
    </source>
</reference>
<proteinExistence type="predicted"/>
<evidence type="ECO:0000313" key="1">
    <source>
        <dbReference type="EMBL" id="TCU24655.1"/>
    </source>
</evidence>
<protein>
    <submittedName>
        <fullName evidence="1">Uncharacterized protein</fullName>
    </submittedName>
</protein>
<sequence>MPTYSVSCDSVALGARGELYTLVVYTDGEAFNSYVLEEVDLSQEEVERIEHLDIQIWLTDLWRAAGGPLFVCDENGKVHVGRAGTWAVEATESSRALTCLWGLSEDTVFTAGDAGIVFQRRGTAWPAISPPFDQTLFGIGGTSTSDIYVCGDRGFFAHFDGRTWSTIPLPTNNRLLGILALSPEDVLVCGAAGVLFRGSGDSWRSYVPAESDLHSIARFRDRIFLAASRSGVLELVDDSFIVVRDTFVSYKLIASDAFLASAGDISAVRSDLSTWDAIDYE</sequence>
<dbReference type="OrthoDB" id="7806791at2"/>
<comment type="caution">
    <text evidence="1">The sequence shown here is derived from an EMBL/GenBank/DDBJ whole genome shotgun (WGS) entry which is preliminary data.</text>
</comment>
<gene>
    <name evidence="1" type="ORF">EV130_106248</name>
</gene>
<keyword evidence="2" id="KW-1185">Reference proteome</keyword>
<dbReference type="EMBL" id="SMBJ01000006">
    <property type="protein sequence ID" value="TCU24655.1"/>
    <property type="molecule type" value="Genomic_DNA"/>
</dbReference>
<accession>A0A4V2VBG4</accession>
<dbReference type="AlphaFoldDB" id="A0A4V2VBG4"/>
<organism evidence="1 2">
    <name type="scientific">Rhizobium azibense</name>
    <dbReference type="NCBI Taxonomy" id="1136135"/>
    <lineage>
        <taxon>Bacteria</taxon>
        <taxon>Pseudomonadati</taxon>
        <taxon>Pseudomonadota</taxon>
        <taxon>Alphaproteobacteria</taxon>
        <taxon>Hyphomicrobiales</taxon>
        <taxon>Rhizobiaceae</taxon>
        <taxon>Rhizobium/Agrobacterium group</taxon>
        <taxon>Rhizobium</taxon>
    </lineage>
</organism>
<evidence type="ECO:0000313" key="2">
    <source>
        <dbReference type="Proteomes" id="UP000295547"/>
    </source>
</evidence>